<evidence type="ECO:0000313" key="2">
    <source>
        <dbReference type="EMBL" id="SEH08955.1"/>
    </source>
</evidence>
<proteinExistence type="predicted"/>
<name>A0A1H6FIS6_9GAMM</name>
<feature type="signal peptide" evidence="1">
    <location>
        <begin position="1"/>
        <end position="23"/>
    </location>
</feature>
<feature type="chain" id="PRO_5014764039" description="DUF4402 domain-containing protein" evidence="1">
    <location>
        <begin position="24"/>
        <end position="157"/>
    </location>
</feature>
<dbReference type="AlphaFoldDB" id="A0A1H6FIS6"/>
<evidence type="ECO:0000313" key="3">
    <source>
        <dbReference type="Proteomes" id="UP000236724"/>
    </source>
</evidence>
<keyword evidence="1" id="KW-0732">Signal</keyword>
<evidence type="ECO:0000256" key="1">
    <source>
        <dbReference type="SAM" id="SignalP"/>
    </source>
</evidence>
<protein>
    <recommendedName>
        <fullName evidence="4">DUF4402 domain-containing protein</fullName>
    </recommendedName>
</protein>
<gene>
    <name evidence="2" type="ORF">MBHS_04848</name>
</gene>
<dbReference type="Proteomes" id="UP000236724">
    <property type="component" value="Unassembled WGS sequence"/>
</dbReference>
<keyword evidence="3" id="KW-1185">Reference proteome</keyword>
<accession>A0A1H6FIS6</accession>
<evidence type="ECO:0008006" key="4">
    <source>
        <dbReference type="Google" id="ProtNLM"/>
    </source>
</evidence>
<dbReference type="EMBL" id="FMSV02000557">
    <property type="protein sequence ID" value="SEH08955.1"/>
    <property type="molecule type" value="Genomic_DNA"/>
</dbReference>
<sequence>MNIKKLCIAMGLCSLAWTTPSYAEGHAAIVFNDNLIEEGEELGVQAIVAGEGTFDIYAALLGGIIPPGQIMMFDANGGISPVIDLNNPQNAAELLKYKLYSNAKLEDIQIQDRIKTLLPKMQLPGIPGKYTFAIGLTAPGDMSFNFVKLDMVEIELK</sequence>
<dbReference type="RefSeq" id="WP_103922454.1">
    <property type="nucleotide sequence ID" value="NZ_FMSV02000557.1"/>
</dbReference>
<organism evidence="2 3">
    <name type="scientific">Candidatus Venteria ishoeyi</name>
    <dbReference type="NCBI Taxonomy" id="1899563"/>
    <lineage>
        <taxon>Bacteria</taxon>
        <taxon>Pseudomonadati</taxon>
        <taxon>Pseudomonadota</taxon>
        <taxon>Gammaproteobacteria</taxon>
        <taxon>Thiotrichales</taxon>
        <taxon>Thiotrichaceae</taxon>
        <taxon>Venteria</taxon>
    </lineage>
</organism>
<reference evidence="2 3" key="1">
    <citation type="submission" date="2016-10" db="EMBL/GenBank/DDBJ databases">
        <authorList>
            <person name="de Groot N.N."/>
        </authorList>
    </citation>
    <scope>NUCLEOTIDE SEQUENCE [LARGE SCALE GENOMIC DNA]</scope>
    <source>
        <strain evidence="2">MBHS1</strain>
    </source>
</reference>